<dbReference type="InterPro" id="IPR005824">
    <property type="entry name" value="KOW"/>
</dbReference>
<evidence type="ECO:0000256" key="5">
    <source>
        <dbReference type="RuleBase" id="RU369096"/>
    </source>
</evidence>
<accession>A0ABN9ABR7</accession>
<dbReference type="Pfam" id="PF12656">
    <property type="entry name" value="G-patch_2"/>
    <property type="match status" value="1"/>
</dbReference>
<comment type="similarity">
    <text evidence="2 5">Belongs to the MOS2 family.</text>
</comment>
<reference evidence="8" key="1">
    <citation type="submission" date="2023-05" db="EMBL/GenBank/DDBJ databases">
        <authorList>
            <person name="Stuckert A."/>
        </authorList>
    </citation>
    <scope>NUCLEOTIDE SEQUENCE</scope>
</reference>
<dbReference type="Gene3D" id="2.30.30.140">
    <property type="match status" value="1"/>
</dbReference>
<evidence type="ECO:0000313" key="8">
    <source>
        <dbReference type="EMBL" id="CAI9532650.1"/>
    </source>
</evidence>
<keyword evidence="5" id="KW-0507">mRNA processing</keyword>
<evidence type="ECO:0000313" key="9">
    <source>
        <dbReference type="Proteomes" id="UP001162483"/>
    </source>
</evidence>
<evidence type="ECO:0000256" key="2">
    <source>
        <dbReference type="ARBA" id="ARBA00010966"/>
    </source>
</evidence>
<dbReference type="SMART" id="SM00739">
    <property type="entry name" value="KOW"/>
    <property type="match status" value="2"/>
</dbReference>
<comment type="caution">
    <text evidence="8">The sequence shown here is derived from an EMBL/GenBank/DDBJ whole genome shotgun (WGS) entry which is preliminary data.</text>
</comment>
<dbReference type="InterPro" id="IPR045166">
    <property type="entry name" value="Spp2-like"/>
</dbReference>
<dbReference type="PROSITE" id="PS50174">
    <property type="entry name" value="G_PATCH"/>
    <property type="match status" value="1"/>
</dbReference>
<organism evidence="8 9">
    <name type="scientific">Staurois parvus</name>
    <dbReference type="NCBI Taxonomy" id="386267"/>
    <lineage>
        <taxon>Eukaryota</taxon>
        <taxon>Metazoa</taxon>
        <taxon>Chordata</taxon>
        <taxon>Craniata</taxon>
        <taxon>Vertebrata</taxon>
        <taxon>Euteleostomi</taxon>
        <taxon>Amphibia</taxon>
        <taxon>Batrachia</taxon>
        <taxon>Anura</taxon>
        <taxon>Neobatrachia</taxon>
        <taxon>Ranoidea</taxon>
        <taxon>Ranidae</taxon>
        <taxon>Staurois</taxon>
    </lineage>
</organism>
<dbReference type="CDD" id="cd13153">
    <property type="entry name" value="KOW_GPKOW_B"/>
    <property type="match status" value="1"/>
</dbReference>
<keyword evidence="4 5" id="KW-0539">Nucleus</keyword>
<feature type="non-terminal residue" evidence="8">
    <location>
        <position position="1"/>
    </location>
</feature>
<dbReference type="Proteomes" id="UP001162483">
    <property type="component" value="Unassembled WGS sequence"/>
</dbReference>
<gene>
    <name evidence="8" type="ORF">SPARVUS_LOCUS253442</name>
</gene>
<dbReference type="SMART" id="SM00443">
    <property type="entry name" value="G_patch"/>
    <property type="match status" value="1"/>
</dbReference>
<evidence type="ECO:0000259" key="7">
    <source>
        <dbReference type="PROSITE" id="PS50174"/>
    </source>
</evidence>
<comment type="subcellular location">
    <subcellularLocation>
        <location evidence="1 5">Nucleus</location>
    </subcellularLocation>
</comment>
<keyword evidence="5" id="KW-0508">mRNA splicing</keyword>
<feature type="compositionally biased region" description="Basic and acidic residues" evidence="6">
    <location>
        <begin position="26"/>
        <end position="40"/>
    </location>
</feature>
<dbReference type="EMBL" id="CATNWA010000076">
    <property type="protein sequence ID" value="CAI9532650.1"/>
    <property type="molecule type" value="Genomic_DNA"/>
</dbReference>
<dbReference type="CDD" id="cd13152">
    <property type="entry name" value="KOW_GPKOW_A"/>
    <property type="match status" value="1"/>
</dbReference>
<feature type="region of interest" description="Disordered" evidence="6">
    <location>
        <begin position="256"/>
        <end position="322"/>
    </location>
</feature>
<proteinExistence type="inferred from homology"/>
<name>A0ABN9ABR7_9NEOB</name>
<keyword evidence="3" id="KW-0677">Repeat</keyword>
<dbReference type="InterPro" id="IPR041994">
    <property type="entry name" value="GPKOW_KOW2"/>
</dbReference>
<evidence type="ECO:0000256" key="1">
    <source>
        <dbReference type="ARBA" id="ARBA00004123"/>
    </source>
</evidence>
<dbReference type="Pfam" id="PF25088">
    <property type="entry name" value="GPKOW_C"/>
    <property type="match status" value="1"/>
</dbReference>
<evidence type="ECO:0000256" key="3">
    <source>
        <dbReference type="ARBA" id="ARBA00022737"/>
    </source>
</evidence>
<dbReference type="InterPro" id="IPR026822">
    <property type="entry name" value="Spp2/MOS2_G-patch"/>
</dbReference>
<dbReference type="Gene3D" id="2.30.30.30">
    <property type="match status" value="1"/>
</dbReference>
<feature type="domain" description="G-patch" evidence="7">
    <location>
        <begin position="116"/>
        <end position="162"/>
    </location>
</feature>
<dbReference type="InterPro" id="IPR000467">
    <property type="entry name" value="G_patch_dom"/>
</dbReference>
<dbReference type="InterPro" id="IPR041993">
    <property type="entry name" value="GPKOW_KOW1"/>
</dbReference>
<evidence type="ECO:0000256" key="6">
    <source>
        <dbReference type="SAM" id="MobiDB-lite"/>
    </source>
</evidence>
<evidence type="ECO:0000256" key="4">
    <source>
        <dbReference type="ARBA" id="ARBA00023242"/>
    </source>
</evidence>
<feature type="region of interest" description="Disordered" evidence="6">
    <location>
        <begin position="19"/>
        <end position="96"/>
    </location>
</feature>
<feature type="region of interest" description="Disordered" evidence="6">
    <location>
        <begin position="151"/>
        <end position="196"/>
    </location>
</feature>
<comment type="function">
    <text evidence="5">RNA-binding protein involved in pre-mRNA splicing.</text>
</comment>
<protein>
    <recommendedName>
        <fullName evidence="5">G-patch domain and KOW motifs-containing protein</fullName>
    </recommendedName>
</protein>
<dbReference type="InterPro" id="IPR014722">
    <property type="entry name" value="Rib_uL2_dom2"/>
</dbReference>
<dbReference type="PANTHER" id="PTHR15818:SF2">
    <property type="entry name" value="G-PATCH DOMAIN AND KOW MOTIFS-CONTAINING PROTEIN"/>
    <property type="match status" value="1"/>
</dbReference>
<dbReference type="PANTHER" id="PTHR15818">
    <property type="entry name" value="G PATCH AND KOW-CONTAINING"/>
    <property type="match status" value="1"/>
</dbReference>
<sequence length="444" mass="50084">SVNPAPVTRPLVIPLIQKNRWSLQSKTKDDSENGGRRPEEDAVLSQAVQELIAGTDMGASPSESQKSEQNDSGDQMLSIPLLMQNKVPTGYEDGDKVNVDLRPESAEAADYEVVPVEHYGMAMLRGMGWKEGEGIGKTFKQDIKPLEQKLRPKGLGLGADRSAVQDLEPQKPRKPLKPGEQAEEESKGLGPGSAVLIQNGTHKDLYGKVEGIDADNCRAMIKLAIGGKVVNVSQFALKLVSSAEYTKYAKDLSRLSKAEKKREEREAKEETPKERSLDREKSRRDETREEKPKERSLDREKSRRDETREEKPKERSLDREKSRRDSWLHRDLRVRFIDRHYKGGKYYNSKMLVEDVLSPTLCVCRTESGRILEDITQDMLETVIPKEEGGLVMVVLGKHRGQVGRILHRERQKSRALVQLQGDHDGAATLSYDVICHYTGEYED</sequence>
<keyword evidence="9" id="KW-1185">Reference proteome</keyword>